<dbReference type="AlphaFoldDB" id="A0AAJ6NXS1"/>
<gene>
    <name evidence="1" type="ORF">QI031_13590</name>
</gene>
<name>A0AAJ6NXS1_9CYAN</name>
<proteinExistence type="predicted"/>
<reference evidence="1 2" key="1">
    <citation type="journal article" date="2023" name="Limnol Oceanogr Lett">
        <title>Environmental adaptations by the intertidal Antarctic cyanobacterium Halotia branconii CENA392 as revealed using long-read genome sequencing.</title>
        <authorList>
            <person name="Dextro R.B."/>
            <person name="Delbaje E."/>
            <person name="Freitas P.N.N."/>
            <person name="Geraldes V."/>
            <person name="Pinto E."/>
            <person name="Long P.F."/>
            <person name="Fiore M.F."/>
        </authorList>
    </citation>
    <scope>NUCLEOTIDE SEQUENCE [LARGE SCALE GENOMIC DNA]</scope>
    <source>
        <strain evidence="1 2">CENA392</strain>
    </source>
</reference>
<accession>A0AAJ6NXS1</accession>
<dbReference type="KEGG" id="hbq:QI031_13590"/>
<keyword evidence="2" id="KW-1185">Reference proteome</keyword>
<protein>
    <submittedName>
        <fullName evidence="1">Uncharacterized protein</fullName>
    </submittedName>
</protein>
<sequence>MTEIRYCCVSPDTFKATQSLSRLEVLIALARGLNYTFSGSPKSILAAYTDAASIQSDVPIAIAAFTEKGIVVNYPDISVSQC</sequence>
<dbReference type="EMBL" id="CP124543">
    <property type="protein sequence ID" value="WGV28434.1"/>
    <property type="molecule type" value="Genomic_DNA"/>
</dbReference>
<organism evidence="1 2">
    <name type="scientific">Halotia branconii CENA392</name>
    <dbReference type="NCBI Taxonomy" id="1539056"/>
    <lineage>
        <taxon>Bacteria</taxon>
        <taxon>Bacillati</taxon>
        <taxon>Cyanobacteriota</taxon>
        <taxon>Cyanophyceae</taxon>
        <taxon>Nostocales</taxon>
        <taxon>Nodulariaceae</taxon>
        <taxon>Halotia</taxon>
    </lineage>
</organism>
<evidence type="ECO:0000313" key="1">
    <source>
        <dbReference type="EMBL" id="WGV28434.1"/>
    </source>
</evidence>
<evidence type="ECO:0000313" key="2">
    <source>
        <dbReference type="Proteomes" id="UP001223520"/>
    </source>
</evidence>
<dbReference type="Proteomes" id="UP001223520">
    <property type="component" value="Chromosome"/>
</dbReference>
<dbReference type="RefSeq" id="WP_281485659.1">
    <property type="nucleotide sequence ID" value="NZ_CP124543.1"/>
</dbReference>